<dbReference type="EMBL" id="ML210998">
    <property type="protein sequence ID" value="TFK92439.1"/>
    <property type="molecule type" value="Genomic_DNA"/>
</dbReference>
<evidence type="ECO:0000256" key="5">
    <source>
        <dbReference type="ARBA" id="ARBA00022741"/>
    </source>
</evidence>
<evidence type="ECO:0000256" key="6">
    <source>
        <dbReference type="ARBA" id="ARBA00022842"/>
    </source>
</evidence>
<keyword evidence="10" id="KW-1185">Reference proteome</keyword>
<name>A0A5C3PUT2_9APHY</name>
<evidence type="ECO:0000259" key="8">
    <source>
        <dbReference type="PROSITE" id="PS51706"/>
    </source>
</evidence>
<dbReference type="STRING" id="1314778.A0A5C3PUT2"/>
<evidence type="ECO:0000256" key="3">
    <source>
        <dbReference type="ARBA" id="ARBA00015370"/>
    </source>
</evidence>
<dbReference type="AlphaFoldDB" id="A0A5C3PUT2"/>
<dbReference type="GO" id="GO:0005739">
    <property type="term" value="C:mitochondrion"/>
    <property type="evidence" value="ECO:0007669"/>
    <property type="project" value="TreeGrafter"/>
</dbReference>
<dbReference type="InterPro" id="IPR052279">
    <property type="entry name" value="EngB_GTPase"/>
</dbReference>
<proteinExistence type="inferred from homology"/>
<dbReference type="Pfam" id="PF01926">
    <property type="entry name" value="MMR_HSR1"/>
    <property type="match status" value="1"/>
</dbReference>
<evidence type="ECO:0000256" key="4">
    <source>
        <dbReference type="ARBA" id="ARBA00022723"/>
    </source>
</evidence>
<dbReference type="GO" id="GO:0005525">
    <property type="term" value="F:GTP binding"/>
    <property type="evidence" value="ECO:0007669"/>
    <property type="project" value="UniProtKB-KW"/>
</dbReference>
<dbReference type="NCBIfam" id="TIGR03598">
    <property type="entry name" value="GTPase_YsxC"/>
    <property type="match status" value="1"/>
</dbReference>
<evidence type="ECO:0000313" key="10">
    <source>
        <dbReference type="Proteomes" id="UP000308197"/>
    </source>
</evidence>
<dbReference type="GO" id="GO:0016787">
    <property type="term" value="F:hydrolase activity"/>
    <property type="evidence" value="ECO:0007669"/>
    <property type="project" value="UniProtKB-KW"/>
</dbReference>
<dbReference type="PANTHER" id="PTHR46498">
    <property type="entry name" value="GTP-BINDING PROTEIN 8"/>
    <property type="match status" value="1"/>
</dbReference>
<feature type="domain" description="EngB-type G" evidence="8">
    <location>
        <begin position="67"/>
        <end position="249"/>
    </location>
</feature>
<dbReference type="Proteomes" id="UP000308197">
    <property type="component" value="Unassembled WGS sequence"/>
</dbReference>
<evidence type="ECO:0000313" key="9">
    <source>
        <dbReference type="EMBL" id="TFK92439.1"/>
    </source>
</evidence>
<accession>A0A5C3PUT2</accession>
<keyword evidence="9" id="KW-0378">Hydrolase</keyword>
<gene>
    <name evidence="9" type="ORF">K466DRAFT_581866</name>
</gene>
<keyword evidence="6" id="KW-0460">Magnesium</keyword>
<reference evidence="9 10" key="1">
    <citation type="journal article" date="2019" name="Nat. Ecol. Evol.">
        <title>Megaphylogeny resolves global patterns of mushroom evolution.</title>
        <authorList>
            <person name="Varga T."/>
            <person name="Krizsan K."/>
            <person name="Foldi C."/>
            <person name="Dima B."/>
            <person name="Sanchez-Garcia M."/>
            <person name="Sanchez-Ramirez S."/>
            <person name="Szollosi G.J."/>
            <person name="Szarkandi J.G."/>
            <person name="Papp V."/>
            <person name="Albert L."/>
            <person name="Andreopoulos W."/>
            <person name="Angelini C."/>
            <person name="Antonin V."/>
            <person name="Barry K.W."/>
            <person name="Bougher N.L."/>
            <person name="Buchanan P."/>
            <person name="Buyck B."/>
            <person name="Bense V."/>
            <person name="Catcheside P."/>
            <person name="Chovatia M."/>
            <person name="Cooper J."/>
            <person name="Damon W."/>
            <person name="Desjardin D."/>
            <person name="Finy P."/>
            <person name="Geml J."/>
            <person name="Haridas S."/>
            <person name="Hughes K."/>
            <person name="Justo A."/>
            <person name="Karasinski D."/>
            <person name="Kautmanova I."/>
            <person name="Kiss B."/>
            <person name="Kocsube S."/>
            <person name="Kotiranta H."/>
            <person name="LaButti K.M."/>
            <person name="Lechner B.E."/>
            <person name="Liimatainen K."/>
            <person name="Lipzen A."/>
            <person name="Lukacs Z."/>
            <person name="Mihaltcheva S."/>
            <person name="Morgado L.N."/>
            <person name="Niskanen T."/>
            <person name="Noordeloos M.E."/>
            <person name="Ohm R.A."/>
            <person name="Ortiz-Santana B."/>
            <person name="Ovrebo C."/>
            <person name="Racz N."/>
            <person name="Riley R."/>
            <person name="Savchenko A."/>
            <person name="Shiryaev A."/>
            <person name="Soop K."/>
            <person name="Spirin V."/>
            <person name="Szebenyi C."/>
            <person name="Tomsovsky M."/>
            <person name="Tulloss R.E."/>
            <person name="Uehling J."/>
            <person name="Grigoriev I.V."/>
            <person name="Vagvolgyi C."/>
            <person name="Papp T."/>
            <person name="Martin F.M."/>
            <person name="Miettinen O."/>
            <person name="Hibbett D.S."/>
            <person name="Nagy L.G."/>
        </authorList>
    </citation>
    <scope>NUCLEOTIDE SEQUENCE [LARGE SCALE GENOMIC DNA]</scope>
    <source>
        <strain evidence="9 10">HHB13444</strain>
    </source>
</reference>
<dbReference type="InParanoid" id="A0A5C3PUT2"/>
<keyword evidence="4" id="KW-0479">Metal-binding</keyword>
<evidence type="ECO:0000256" key="2">
    <source>
        <dbReference type="ARBA" id="ARBA00009638"/>
    </source>
</evidence>
<dbReference type="InterPro" id="IPR019987">
    <property type="entry name" value="GTP-bd_ribosome_bio_YsxC"/>
</dbReference>
<dbReference type="SUPFAM" id="SSF52540">
    <property type="entry name" value="P-loop containing nucleoside triphosphate hydrolases"/>
    <property type="match status" value="1"/>
</dbReference>
<protein>
    <recommendedName>
        <fullName evidence="3">GTP-binding protein 8</fullName>
    </recommendedName>
</protein>
<dbReference type="Gene3D" id="3.40.50.300">
    <property type="entry name" value="P-loop containing nucleotide triphosphate hydrolases"/>
    <property type="match status" value="1"/>
</dbReference>
<sequence>MMPLYYPTSSTGKAVAAANTRGMTRASRSNARRCMSSKRPSKVFADASSADFLAAASTATSIPKLHGRPEVIVTGRANVGKSTLLNAVLGRRNLLHTSKTPGRTQTLNFYRVGPSPGHLILVDAPGYGSRGRPEWGRLFDQYVQTREELRRVFILFSAKHGLNEVDRMMLQSLDEQCQTSGGLRWTVQAIITKADSLRSGDLARAVKDIQQDIFETAPTCLPPILTAAHEQPHFGVDTVRQSIMEACGLGKAETKVYRPP</sequence>
<evidence type="ECO:0000256" key="7">
    <source>
        <dbReference type="ARBA" id="ARBA00023134"/>
    </source>
</evidence>
<dbReference type="PROSITE" id="PS51706">
    <property type="entry name" value="G_ENGB"/>
    <property type="match status" value="1"/>
</dbReference>
<keyword evidence="5" id="KW-0547">Nucleotide-binding</keyword>
<dbReference type="GO" id="GO:0046872">
    <property type="term" value="F:metal ion binding"/>
    <property type="evidence" value="ECO:0007669"/>
    <property type="project" value="UniProtKB-KW"/>
</dbReference>
<dbReference type="InterPro" id="IPR006073">
    <property type="entry name" value="GTP-bd"/>
</dbReference>
<comment type="cofactor">
    <cofactor evidence="1">
        <name>Mg(2+)</name>
        <dbReference type="ChEBI" id="CHEBI:18420"/>
    </cofactor>
</comment>
<keyword evidence="7" id="KW-0342">GTP-binding</keyword>
<dbReference type="CDD" id="cd01876">
    <property type="entry name" value="YihA_EngB"/>
    <property type="match status" value="1"/>
</dbReference>
<dbReference type="InterPro" id="IPR030393">
    <property type="entry name" value="G_ENGB_dom"/>
</dbReference>
<dbReference type="PANTHER" id="PTHR46498:SF1">
    <property type="entry name" value="GTP-BINDING PROTEIN 8"/>
    <property type="match status" value="1"/>
</dbReference>
<comment type="similarity">
    <text evidence="2">Belongs to the TRAFAC class TrmE-Era-EngA-EngB-Septin-like GTPase superfamily. EngB GTPase family.</text>
</comment>
<organism evidence="9 10">
    <name type="scientific">Polyporus arcularius HHB13444</name>
    <dbReference type="NCBI Taxonomy" id="1314778"/>
    <lineage>
        <taxon>Eukaryota</taxon>
        <taxon>Fungi</taxon>
        <taxon>Dikarya</taxon>
        <taxon>Basidiomycota</taxon>
        <taxon>Agaricomycotina</taxon>
        <taxon>Agaricomycetes</taxon>
        <taxon>Polyporales</taxon>
        <taxon>Polyporaceae</taxon>
        <taxon>Polyporus</taxon>
    </lineage>
</organism>
<dbReference type="InterPro" id="IPR027417">
    <property type="entry name" value="P-loop_NTPase"/>
</dbReference>
<evidence type="ECO:0000256" key="1">
    <source>
        <dbReference type="ARBA" id="ARBA00001946"/>
    </source>
</evidence>